<reference evidence="2 3" key="1">
    <citation type="journal article" date="2019" name="Nat. Ecol. Evol.">
        <title>Megaphylogeny resolves global patterns of mushroom evolution.</title>
        <authorList>
            <person name="Varga T."/>
            <person name="Krizsan K."/>
            <person name="Foldi C."/>
            <person name="Dima B."/>
            <person name="Sanchez-Garcia M."/>
            <person name="Sanchez-Ramirez S."/>
            <person name="Szollosi G.J."/>
            <person name="Szarkandi J.G."/>
            <person name="Papp V."/>
            <person name="Albert L."/>
            <person name="Andreopoulos W."/>
            <person name="Angelini C."/>
            <person name="Antonin V."/>
            <person name="Barry K.W."/>
            <person name="Bougher N.L."/>
            <person name="Buchanan P."/>
            <person name="Buyck B."/>
            <person name="Bense V."/>
            <person name="Catcheside P."/>
            <person name="Chovatia M."/>
            <person name="Cooper J."/>
            <person name="Damon W."/>
            <person name="Desjardin D."/>
            <person name="Finy P."/>
            <person name="Geml J."/>
            <person name="Haridas S."/>
            <person name="Hughes K."/>
            <person name="Justo A."/>
            <person name="Karasinski D."/>
            <person name="Kautmanova I."/>
            <person name="Kiss B."/>
            <person name="Kocsube S."/>
            <person name="Kotiranta H."/>
            <person name="LaButti K.M."/>
            <person name="Lechner B.E."/>
            <person name="Liimatainen K."/>
            <person name="Lipzen A."/>
            <person name="Lukacs Z."/>
            <person name="Mihaltcheva S."/>
            <person name="Morgado L.N."/>
            <person name="Niskanen T."/>
            <person name="Noordeloos M.E."/>
            <person name="Ohm R.A."/>
            <person name="Ortiz-Santana B."/>
            <person name="Ovrebo C."/>
            <person name="Racz N."/>
            <person name="Riley R."/>
            <person name="Savchenko A."/>
            <person name="Shiryaev A."/>
            <person name="Soop K."/>
            <person name="Spirin V."/>
            <person name="Szebenyi C."/>
            <person name="Tomsovsky M."/>
            <person name="Tulloss R.E."/>
            <person name="Uehling J."/>
            <person name="Grigoriev I.V."/>
            <person name="Vagvolgyi C."/>
            <person name="Papp T."/>
            <person name="Martin F.M."/>
            <person name="Miettinen O."/>
            <person name="Hibbett D.S."/>
            <person name="Nagy L.G."/>
        </authorList>
    </citation>
    <scope>NUCLEOTIDE SEQUENCE [LARGE SCALE GENOMIC DNA]</scope>
    <source>
        <strain evidence="2 3">HHB13444</strain>
    </source>
</reference>
<dbReference type="EMBL" id="ML211519">
    <property type="protein sequence ID" value="TFK82121.1"/>
    <property type="molecule type" value="Genomic_DNA"/>
</dbReference>
<protein>
    <submittedName>
        <fullName evidence="2">Uncharacterized protein</fullName>
    </submittedName>
</protein>
<dbReference type="AlphaFoldDB" id="A0A5C3NY06"/>
<dbReference type="Proteomes" id="UP000308197">
    <property type="component" value="Unassembled WGS sequence"/>
</dbReference>
<sequence>MGYPRVRSLRVILCTSSEFILPQSGRENQRKGDHATCSTRSVFPHPPLLAPGGAHGSRRAQSPGGPYRAARERREPD</sequence>
<accession>A0A5C3NY06</accession>
<name>A0A5C3NY06_9APHY</name>
<gene>
    <name evidence="2" type="ORF">K466DRAFT_312335</name>
</gene>
<proteinExistence type="predicted"/>
<feature type="region of interest" description="Disordered" evidence="1">
    <location>
        <begin position="24"/>
        <end position="77"/>
    </location>
</feature>
<organism evidence="2 3">
    <name type="scientific">Polyporus arcularius HHB13444</name>
    <dbReference type="NCBI Taxonomy" id="1314778"/>
    <lineage>
        <taxon>Eukaryota</taxon>
        <taxon>Fungi</taxon>
        <taxon>Dikarya</taxon>
        <taxon>Basidiomycota</taxon>
        <taxon>Agaricomycotina</taxon>
        <taxon>Agaricomycetes</taxon>
        <taxon>Polyporales</taxon>
        <taxon>Polyporaceae</taxon>
        <taxon>Polyporus</taxon>
    </lineage>
</organism>
<dbReference type="InParanoid" id="A0A5C3NY06"/>
<evidence type="ECO:0000256" key="1">
    <source>
        <dbReference type="SAM" id="MobiDB-lite"/>
    </source>
</evidence>
<keyword evidence="3" id="KW-1185">Reference proteome</keyword>
<evidence type="ECO:0000313" key="3">
    <source>
        <dbReference type="Proteomes" id="UP000308197"/>
    </source>
</evidence>
<evidence type="ECO:0000313" key="2">
    <source>
        <dbReference type="EMBL" id="TFK82121.1"/>
    </source>
</evidence>